<dbReference type="GO" id="GO:0006096">
    <property type="term" value="P:glycolytic process"/>
    <property type="evidence" value="ECO:0007669"/>
    <property type="project" value="UniProtKB-UniPathway"/>
</dbReference>
<dbReference type="PANTHER" id="PTHR11469">
    <property type="entry name" value="GLUCOSE-6-PHOSPHATE ISOMERASE"/>
    <property type="match status" value="1"/>
</dbReference>
<dbReference type="GO" id="GO:0006094">
    <property type="term" value="P:gluconeogenesis"/>
    <property type="evidence" value="ECO:0007669"/>
    <property type="project" value="UniProtKB-KW"/>
</dbReference>
<dbReference type="RefSeq" id="WP_138170379.1">
    <property type="nucleotide sequence ID" value="NZ_VAWA01000009.1"/>
</dbReference>
<dbReference type="Gene3D" id="3.40.50.10490">
    <property type="entry name" value="Glucose-6-phosphate isomerase like protein, domain 1"/>
    <property type="match status" value="3"/>
</dbReference>
<protein>
    <recommendedName>
        <fullName evidence="4">Glucose-6-phosphate isomerase</fullName>
        <ecNumber evidence="4">5.3.1.9</ecNumber>
    </recommendedName>
</protein>
<dbReference type="GO" id="GO:0005829">
    <property type="term" value="C:cytosol"/>
    <property type="evidence" value="ECO:0007669"/>
    <property type="project" value="TreeGrafter"/>
</dbReference>
<dbReference type="InterPro" id="IPR046348">
    <property type="entry name" value="SIS_dom_sf"/>
</dbReference>
<comment type="pathway">
    <text evidence="4">Carbohydrate degradation; glycolysis; D-glyceraldehyde 3-phosphate and glycerone phosphate from D-glucose: step 2/4.</text>
</comment>
<evidence type="ECO:0000256" key="3">
    <source>
        <dbReference type="ARBA" id="ARBA00023235"/>
    </source>
</evidence>
<dbReference type="PROSITE" id="PS51464">
    <property type="entry name" value="SIS"/>
    <property type="match status" value="1"/>
</dbReference>
<evidence type="ECO:0000313" key="7">
    <source>
        <dbReference type="Proteomes" id="UP000306544"/>
    </source>
</evidence>
<comment type="similarity">
    <text evidence="4">Belongs to the GPI family.</text>
</comment>
<evidence type="ECO:0000313" key="6">
    <source>
        <dbReference type="EMBL" id="TLP75294.1"/>
    </source>
</evidence>
<dbReference type="InterPro" id="IPR001672">
    <property type="entry name" value="G6P_Isomerase"/>
</dbReference>
<evidence type="ECO:0000259" key="5">
    <source>
        <dbReference type="PROSITE" id="PS51464"/>
    </source>
</evidence>
<dbReference type="PROSITE" id="PS51463">
    <property type="entry name" value="P_GLUCOSE_ISOMERASE_3"/>
    <property type="match status" value="1"/>
</dbReference>
<dbReference type="Proteomes" id="UP000306544">
    <property type="component" value="Unassembled WGS sequence"/>
</dbReference>
<dbReference type="GO" id="GO:0048029">
    <property type="term" value="F:monosaccharide binding"/>
    <property type="evidence" value="ECO:0007669"/>
    <property type="project" value="TreeGrafter"/>
</dbReference>
<dbReference type="PRINTS" id="PR00662">
    <property type="entry name" value="G6PISOMERASE"/>
</dbReference>
<sequence length="550" mass="56951">MSSLSLTLIGAAREAAEAQAPGLVDHEFASRLAAQDHTLWGPDAEEEAAKRLGWVAPFAAGRPLVDQISRLRQELAAEGVNRVVLAGMGGSSLAPEVICASAGVDLVVLDSTDPQQVRAALTELERTVLVVASKSGSTVETDSQRRIVQHALEQAGIDPFSRTVVVTDPGSPMNEQAREQGVRAVFEADPTVGGRYSALTAFGLVPAGLAGADIAELLDSAESAADLLAEDDAANPGLQLGAALGGTAPLRDKLVITNAGSPLVGLGAWIEQLVAESTGKQGTGLLPVLVADGEPELTRDAEDALVVQLVDAEADEGPSVDADPAETVVSPHMVRTGGSLGAQFLLWEVATAVAGSLLGINPFDQPDVESAKVAARGLLDSPAPVPAATTVDGAVELRASGDPSLLPAGEVSVAEALEALLRRIPDRGYLAVMAYLDRISENRLEELRPQLAALCGRPVTFGWGPRFLHSTGQFHKGGPAVGAFLQITGTPEQDLEVPDRPFTLSQLITAQAHGDAQVLADHGRPVLQLHLRDRNAGIAAVLDAVSALAS</sequence>
<evidence type="ECO:0000256" key="2">
    <source>
        <dbReference type="ARBA" id="ARBA00023152"/>
    </source>
</evidence>
<evidence type="ECO:0000256" key="4">
    <source>
        <dbReference type="RuleBase" id="RU000612"/>
    </source>
</evidence>
<dbReference type="EC" id="5.3.1.9" evidence="4"/>
<gene>
    <name evidence="6" type="ORF">FEF27_08220</name>
</gene>
<feature type="domain" description="SIS" evidence="5">
    <location>
        <begin position="71"/>
        <end position="215"/>
    </location>
</feature>
<keyword evidence="2 4" id="KW-0324">Glycolysis</keyword>
<keyword evidence="3 4" id="KW-0413">Isomerase</keyword>
<dbReference type="GO" id="GO:0004347">
    <property type="term" value="F:glucose-6-phosphate isomerase activity"/>
    <property type="evidence" value="ECO:0007669"/>
    <property type="project" value="UniProtKB-EC"/>
</dbReference>
<dbReference type="PANTHER" id="PTHR11469:SF1">
    <property type="entry name" value="GLUCOSE-6-PHOSPHATE ISOMERASE"/>
    <property type="match status" value="1"/>
</dbReference>
<dbReference type="SUPFAM" id="SSF53697">
    <property type="entry name" value="SIS domain"/>
    <property type="match status" value="1"/>
</dbReference>
<comment type="caution">
    <text evidence="6">The sequence shown here is derived from an EMBL/GenBank/DDBJ whole genome shotgun (WGS) entry which is preliminary data.</text>
</comment>
<organism evidence="6 7">
    <name type="scientific">Nesterenkonia sphaerica</name>
    <dbReference type="NCBI Taxonomy" id="1804988"/>
    <lineage>
        <taxon>Bacteria</taxon>
        <taxon>Bacillati</taxon>
        <taxon>Actinomycetota</taxon>
        <taxon>Actinomycetes</taxon>
        <taxon>Micrococcales</taxon>
        <taxon>Micrococcaceae</taxon>
        <taxon>Nesterenkonia</taxon>
    </lineage>
</organism>
<accession>A0A5R9AB11</accession>
<dbReference type="Pfam" id="PF00342">
    <property type="entry name" value="PGI"/>
    <property type="match status" value="1"/>
</dbReference>
<name>A0A5R9AB11_9MICC</name>
<keyword evidence="1 4" id="KW-0312">Gluconeogenesis</keyword>
<dbReference type="GO" id="GO:0051156">
    <property type="term" value="P:glucose 6-phosphate metabolic process"/>
    <property type="evidence" value="ECO:0007669"/>
    <property type="project" value="TreeGrafter"/>
</dbReference>
<dbReference type="AlphaFoldDB" id="A0A5R9AB11"/>
<dbReference type="OrthoDB" id="140919at2"/>
<proteinExistence type="inferred from homology"/>
<keyword evidence="7" id="KW-1185">Reference proteome</keyword>
<evidence type="ECO:0000256" key="1">
    <source>
        <dbReference type="ARBA" id="ARBA00022432"/>
    </source>
</evidence>
<dbReference type="EMBL" id="VAWA01000009">
    <property type="protein sequence ID" value="TLP75294.1"/>
    <property type="molecule type" value="Genomic_DNA"/>
</dbReference>
<dbReference type="UniPathway" id="UPA00109">
    <property type="reaction ID" value="UER00181"/>
</dbReference>
<comment type="catalytic activity">
    <reaction evidence="4">
        <text>alpha-D-glucose 6-phosphate = beta-D-fructose 6-phosphate</text>
        <dbReference type="Rhea" id="RHEA:11816"/>
        <dbReference type="ChEBI" id="CHEBI:57634"/>
        <dbReference type="ChEBI" id="CHEBI:58225"/>
        <dbReference type="EC" id="5.3.1.9"/>
    </reaction>
</comment>
<dbReference type="GO" id="GO:0097367">
    <property type="term" value="F:carbohydrate derivative binding"/>
    <property type="evidence" value="ECO:0007669"/>
    <property type="project" value="InterPro"/>
</dbReference>
<reference evidence="6 7" key="1">
    <citation type="submission" date="2019-05" db="EMBL/GenBank/DDBJ databases">
        <title>Nesterenkonia sp. GY239, isolated from the Southern Atlantic Ocean.</title>
        <authorList>
            <person name="Zhang G."/>
        </authorList>
    </citation>
    <scope>NUCLEOTIDE SEQUENCE [LARGE SCALE GENOMIC DNA]</scope>
    <source>
        <strain evidence="6 7">GY239</strain>
    </source>
</reference>
<dbReference type="InterPro" id="IPR001347">
    <property type="entry name" value="SIS_dom"/>
</dbReference>